<organism evidence="1 2">
    <name type="scientific">Candidatus Sulfuritelmatomonas gaucii</name>
    <dbReference type="NCBI Taxonomy" id="2043161"/>
    <lineage>
        <taxon>Bacteria</taxon>
        <taxon>Pseudomonadati</taxon>
        <taxon>Acidobacteriota</taxon>
        <taxon>Terriglobia</taxon>
        <taxon>Terriglobales</taxon>
        <taxon>Acidobacteriaceae</taxon>
        <taxon>Candidatus Sulfuritelmatomonas</taxon>
    </lineage>
</organism>
<sequence length="105" mass="11480">MGSSTTITAYPFMAYVPVAQAARGETHRRRRSISPEAGRALEILGHAIEYLADEFAHAGGSLSTHDARLDAMQLLMAVNRQVYLACPEVPTIGERLRALLGWRTA</sequence>
<dbReference type="AlphaFoldDB" id="A0A2N9LSP1"/>
<dbReference type="EMBL" id="OKRB01000113">
    <property type="protein sequence ID" value="SPE26266.1"/>
    <property type="molecule type" value="Genomic_DNA"/>
</dbReference>
<gene>
    <name evidence="1" type="ORF">SBA5_540023</name>
</gene>
<evidence type="ECO:0000313" key="2">
    <source>
        <dbReference type="Proteomes" id="UP000239735"/>
    </source>
</evidence>
<dbReference type="Proteomes" id="UP000239735">
    <property type="component" value="Unassembled WGS sequence"/>
</dbReference>
<evidence type="ECO:0000313" key="1">
    <source>
        <dbReference type="EMBL" id="SPE26266.1"/>
    </source>
</evidence>
<protein>
    <submittedName>
        <fullName evidence="1">Uncharacterized protein</fullName>
    </submittedName>
</protein>
<name>A0A2N9LSP1_9BACT</name>
<accession>A0A2N9LSP1</accession>
<proteinExistence type="predicted"/>
<dbReference type="OrthoDB" id="123223at2"/>
<reference evidence="2" key="1">
    <citation type="submission" date="2018-02" db="EMBL/GenBank/DDBJ databases">
        <authorList>
            <person name="Hausmann B."/>
        </authorList>
    </citation>
    <scope>NUCLEOTIDE SEQUENCE [LARGE SCALE GENOMIC DNA]</scope>
    <source>
        <strain evidence="2">Peat soil MAG SbA5</strain>
    </source>
</reference>